<dbReference type="Gene3D" id="1.20.144.10">
    <property type="entry name" value="Phosphatidic acid phosphatase type 2/haloperoxidase"/>
    <property type="match status" value="1"/>
</dbReference>
<sequence length="219" mass="25182">MFEVPGMKQKSYAVFETGFMQRWDEKITRLRLKIDHPWLDFFFKYTANPDKYPLFYVPALLAFLAYIVASGNAALLIDAIVLILLSDQGASWLLKKRIRRYRPGSWYLGPEHADDDAMRHRRGFRERKIFDKFEGYERNSHSAMCSSHAGNFLAFGLLLQHALATSGWLLLPFVLVGVGRWYIGAHWASDILAGWLLGFLAYRIVLYLGTGTWLLALLS</sequence>
<evidence type="ECO:0000313" key="3">
    <source>
        <dbReference type="EMBL" id="HHM01749.1"/>
    </source>
</evidence>
<feature type="domain" description="Phosphatidic acid phosphatase type 2/haloperoxidase" evidence="2">
    <location>
        <begin position="80"/>
        <end position="208"/>
    </location>
</feature>
<dbReference type="Proteomes" id="UP000885771">
    <property type="component" value="Unassembled WGS sequence"/>
</dbReference>
<keyword evidence="1" id="KW-0472">Membrane</keyword>
<dbReference type="InterPro" id="IPR036938">
    <property type="entry name" value="PAP2/HPO_sf"/>
</dbReference>
<comment type="caution">
    <text evidence="3">The sequence shown here is derived from an EMBL/GenBank/DDBJ whole genome shotgun (WGS) entry which is preliminary data.</text>
</comment>
<gene>
    <name evidence="3" type="ORF">ENJ15_01960</name>
</gene>
<protein>
    <submittedName>
        <fullName evidence="3">Phosphatase PAP2 family protein</fullName>
    </submittedName>
</protein>
<keyword evidence="1" id="KW-1133">Transmembrane helix</keyword>
<dbReference type="SUPFAM" id="SSF48317">
    <property type="entry name" value="Acid phosphatase/Vanadium-dependent haloperoxidase"/>
    <property type="match status" value="1"/>
</dbReference>
<reference evidence="3" key="1">
    <citation type="journal article" date="2020" name="mSystems">
        <title>Genome- and Community-Level Interaction Insights into Carbon Utilization and Element Cycling Functions of Hydrothermarchaeota in Hydrothermal Sediment.</title>
        <authorList>
            <person name="Zhou Z."/>
            <person name="Liu Y."/>
            <person name="Xu W."/>
            <person name="Pan J."/>
            <person name="Luo Z.H."/>
            <person name="Li M."/>
        </authorList>
    </citation>
    <scope>NUCLEOTIDE SEQUENCE [LARGE SCALE GENOMIC DNA]</scope>
    <source>
        <strain evidence="3">HyVt-460</strain>
    </source>
</reference>
<feature type="transmembrane region" description="Helical" evidence="1">
    <location>
        <begin position="152"/>
        <end position="175"/>
    </location>
</feature>
<feature type="transmembrane region" description="Helical" evidence="1">
    <location>
        <begin position="52"/>
        <end position="69"/>
    </location>
</feature>
<accession>A0A7V5VES9</accession>
<evidence type="ECO:0000256" key="1">
    <source>
        <dbReference type="SAM" id="Phobius"/>
    </source>
</evidence>
<dbReference type="EMBL" id="DRLI01000071">
    <property type="protein sequence ID" value="HHM01749.1"/>
    <property type="molecule type" value="Genomic_DNA"/>
</dbReference>
<organism evidence="3">
    <name type="scientific">Caldithrix abyssi</name>
    <dbReference type="NCBI Taxonomy" id="187145"/>
    <lineage>
        <taxon>Bacteria</taxon>
        <taxon>Pseudomonadati</taxon>
        <taxon>Calditrichota</taxon>
        <taxon>Calditrichia</taxon>
        <taxon>Calditrichales</taxon>
        <taxon>Calditrichaceae</taxon>
        <taxon>Caldithrix</taxon>
    </lineage>
</organism>
<name>A0A7V5VES9_CALAY</name>
<evidence type="ECO:0000259" key="2">
    <source>
        <dbReference type="Pfam" id="PF01569"/>
    </source>
</evidence>
<keyword evidence="1" id="KW-0812">Transmembrane</keyword>
<dbReference type="PANTHER" id="PTHR14969">
    <property type="entry name" value="SPHINGOSINE-1-PHOSPHATE PHOSPHOHYDROLASE"/>
    <property type="match status" value="1"/>
</dbReference>
<feature type="transmembrane region" description="Helical" evidence="1">
    <location>
        <begin position="195"/>
        <end position="218"/>
    </location>
</feature>
<dbReference type="AlphaFoldDB" id="A0A7V5VES9"/>
<proteinExistence type="predicted"/>
<dbReference type="InterPro" id="IPR000326">
    <property type="entry name" value="PAP2/HPO"/>
</dbReference>
<dbReference type="PANTHER" id="PTHR14969:SF13">
    <property type="entry name" value="AT30094P"/>
    <property type="match status" value="1"/>
</dbReference>
<dbReference type="Pfam" id="PF01569">
    <property type="entry name" value="PAP2"/>
    <property type="match status" value="1"/>
</dbReference>